<dbReference type="CTD" id="246638"/>
<dbReference type="GO" id="GO:0009898">
    <property type="term" value="C:cytoplasmic side of plasma membrane"/>
    <property type="evidence" value="ECO:0007669"/>
    <property type="project" value="TreeGrafter"/>
</dbReference>
<dbReference type="Gene3D" id="1.10.150.50">
    <property type="entry name" value="Transcription Factor, Ets-1"/>
    <property type="match status" value="1"/>
</dbReference>
<accession>A0A8B7NNI4</accession>
<protein>
    <submittedName>
        <fullName evidence="3">Protein aveugle-like</fullName>
    </submittedName>
</protein>
<dbReference type="Pfam" id="PF07647">
    <property type="entry name" value="SAM_2"/>
    <property type="match status" value="1"/>
</dbReference>
<dbReference type="InterPro" id="IPR001660">
    <property type="entry name" value="SAM"/>
</dbReference>
<dbReference type="InterPro" id="IPR013761">
    <property type="entry name" value="SAM/pointed_sf"/>
</dbReference>
<dbReference type="KEGG" id="hazt:108672134"/>
<gene>
    <name evidence="3" type="primary">LOC108672134</name>
</gene>
<dbReference type="OrthoDB" id="434324at2759"/>
<proteinExistence type="predicted"/>
<reference evidence="3" key="1">
    <citation type="submission" date="2025-08" db="UniProtKB">
        <authorList>
            <consortium name="RefSeq"/>
        </authorList>
    </citation>
    <scope>IDENTIFICATION</scope>
    <source>
        <tissue evidence="3">Whole organism</tissue>
    </source>
</reference>
<evidence type="ECO:0000259" key="1">
    <source>
        <dbReference type="PROSITE" id="PS50105"/>
    </source>
</evidence>
<dbReference type="GeneID" id="108672134"/>
<name>A0A8B7NNI4_HYAAZ</name>
<dbReference type="PANTHER" id="PTHR20843:SF0">
    <property type="entry name" value="PROTEIN AVEUGLE"/>
    <property type="match status" value="1"/>
</dbReference>
<evidence type="ECO:0000313" key="2">
    <source>
        <dbReference type="Proteomes" id="UP000694843"/>
    </source>
</evidence>
<dbReference type="GO" id="GO:0007169">
    <property type="term" value="P:cell surface receptor protein tyrosine kinase signaling pathway"/>
    <property type="evidence" value="ECO:0007669"/>
    <property type="project" value="TreeGrafter"/>
</dbReference>
<organism evidence="2 3">
    <name type="scientific">Hyalella azteca</name>
    <name type="common">Amphipod</name>
    <dbReference type="NCBI Taxonomy" id="294128"/>
    <lineage>
        <taxon>Eukaryota</taxon>
        <taxon>Metazoa</taxon>
        <taxon>Ecdysozoa</taxon>
        <taxon>Arthropoda</taxon>
        <taxon>Crustacea</taxon>
        <taxon>Multicrustacea</taxon>
        <taxon>Malacostraca</taxon>
        <taxon>Eumalacostraca</taxon>
        <taxon>Peracarida</taxon>
        <taxon>Amphipoda</taxon>
        <taxon>Senticaudata</taxon>
        <taxon>Talitrida</taxon>
        <taxon>Talitroidea</taxon>
        <taxon>Hyalellidae</taxon>
        <taxon>Hyalella</taxon>
    </lineage>
</organism>
<dbReference type="InterPro" id="IPR052268">
    <property type="entry name" value="SAM_domain-containing_protein"/>
</dbReference>
<evidence type="ECO:0000313" key="3">
    <source>
        <dbReference type="RefSeq" id="XP_018015253.1"/>
    </source>
</evidence>
<dbReference type="RefSeq" id="XP_018015253.1">
    <property type="nucleotide sequence ID" value="XM_018159764.2"/>
</dbReference>
<sequence>MTAGTDSYQAPKTKASKLARPKICYHWTVAEVQKWFKRHCSEYYALYAHYFSEHEINGKALVGLSQSSLLRLGITNAEHRDALCRQILKLRLKADIMEMREIQMRHRITSA</sequence>
<dbReference type="PANTHER" id="PTHR20843">
    <property type="entry name" value="STERILE ALPHA MOTIF DOMAIN CONTAINING PROTEIN 10"/>
    <property type="match status" value="1"/>
</dbReference>
<dbReference type="SMART" id="SM00454">
    <property type="entry name" value="SAM"/>
    <property type="match status" value="1"/>
</dbReference>
<dbReference type="AlphaFoldDB" id="A0A8B7NNI4"/>
<dbReference type="SUPFAM" id="SSF47769">
    <property type="entry name" value="SAM/Pointed domain"/>
    <property type="match status" value="1"/>
</dbReference>
<keyword evidence="2" id="KW-1185">Reference proteome</keyword>
<dbReference type="Proteomes" id="UP000694843">
    <property type="component" value="Unplaced"/>
</dbReference>
<dbReference type="OMA" id="IMKLHLK"/>
<feature type="domain" description="SAM" evidence="1">
    <location>
        <begin position="27"/>
        <end position="93"/>
    </location>
</feature>
<dbReference type="PROSITE" id="PS50105">
    <property type="entry name" value="SAM_DOMAIN"/>
    <property type="match status" value="1"/>
</dbReference>